<dbReference type="EMBL" id="JANPWB010000005">
    <property type="protein sequence ID" value="KAJ1186498.1"/>
    <property type="molecule type" value="Genomic_DNA"/>
</dbReference>
<gene>
    <name evidence="1" type="ORF">NDU88_003279</name>
</gene>
<comment type="caution">
    <text evidence="1">The sequence shown here is derived from an EMBL/GenBank/DDBJ whole genome shotgun (WGS) entry which is preliminary data.</text>
</comment>
<dbReference type="Proteomes" id="UP001066276">
    <property type="component" value="Chromosome 3_1"/>
</dbReference>
<organism evidence="1 2">
    <name type="scientific">Pleurodeles waltl</name>
    <name type="common">Iberian ribbed newt</name>
    <dbReference type="NCBI Taxonomy" id="8319"/>
    <lineage>
        <taxon>Eukaryota</taxon>
        <taxon>Metazoa</taxon>
        <taxon>Chordata</taxon>
        <taxon>Craniata</taxon>
        <taxon>Vertebrata</taxon>
        <taxon>Euteleostomi</taxon>
        <taxon>Amphibia</taxon>
        <taxon>Batrachia</taxon>
        <taxon>Caudata</taxon>
        <taxon>Salamandroidea</taxon>
        <taxon>Salamandridae</taxon>
        <taxon>Pleurodelinae</taxon>
        <taxon>Pleurodeles</taxon>
    </lineage>
</organism>
<name>A0AAV7UC28_PLEWA</name>
<keyword evidence="2" id="KW-1185">Reference proteome</keyword>
<accession>A0AAV7UC28</accession>
<dbReference type="AlphaFoldDB" id="A0AAV7UC28"/>
<proteinExistence type="predicted"/>
<sequence>MWAWLLRQEGPVTIIQMLRGPPGELILGQLWVNSHLREHLCFFYTAPCGVDVTRIGEYLDGLRLPRLTRTQGEVSLDDLTEVLGGMASGKAPGPDVLPVEFYHTYRAAILLRLLEMLHEARGAGLLPENMR</sequence>
<protein>
    <submittedName>
        <fullName evidence="1">Uncharacterized protein</fullName>
    </submittedName>
</protein>
<evidence type="ECO:0000313" key="1">
    <source>
        <dbReference type="EMBL" id="KAJ1186498.1"/>
    </source>
</evidence>
<reference evidence="1" key="1">
    <citation type="journal article" date="2022" name="bioRxiv">
        <title>Sequencing and chromosome-scale assembly of the giantPleurodeles waltlgenome.</title>
        <authorList>
            <person name="Brown T."/>
            <person name="Elewa A."/>
            <person name="Iarovenko S."/>
            <person name="Subramanian E."/>
            <person name="Araus A.J."/>
            <person name="Petzold A."/>
            <person name="Susuki M."/>
            <person name="Suzuki K.-i.T."/>
            <person name="Hayashi T."/>
            <person name="Toyoda A."/>
            <person name="Oliveira C."/>
            <person name="Osipova E."/>
            <person name="Leigh N.D."/>
            <person name="Simon A."/>
            <person name="Yun M.H."/>
        </authorList>
    </citation>
    <scope>NUCLEOTIDE SEQUENCE</scope>
    <source>
        <strain evidence="1">20211129_DDA</strain>
        <tissue evidence="1">Liver</tissue>
    </source>
</reference>
<evidence type="ECO:0000313" key="2">
    <source>
        <dbReference type="Proteomes" id="UP001066276"/>
    </source>
</evidence>